<keyword evidence="1" id="KW-0812">Transmembrane</keyword>
<protein>
    <submittedName>
        <fullName evidence="2">Nucleoside recognition protein</fullName>
    </submittedName>
</protein>
<name>A0A1U7JJ15_9HYPH</name>
<feature type="transmembrane region" description="Helical" evidence="1">
    <location>
        <begin position="235"/>
        <end position="258"/>
    </location>
</feature>
<sequence>MVKVMVPIMILVRIGIEFGAVEHLAAILSPVMSVAGLPAETGIVFATGLLVNNYGALAAMMGLLPGMEMTVAQVTVLLSMVLIAHALPLEQGISRKAGVSFVFSAGLRLVVAMAYGVILNLIYAAGNWLQQPLDLSWLPVVPQADETWLEWAWSSASLLFSLFWIILALIVFLKLLEITGITGWLTRLFAPLLGLMGISPKATNITMIGVLLGLSYGGGLIIREAQAGNLSPRDVVLSVSFMGLCHGLIEDPLVMMAFGGHYSGVLIGRFVFTVIAMILISRVMLMLPEDRFKRIFYRPARA</sequence>
<dbReference type="AlphaFoldDB" id="A0A1U7JJ15"/>
<keyword evidence="1" id="KW-0472">Membrane</keyword>
<gene>
    <name evidence="2" type="ORF">A3843_07880</name>
</gene>
<dbReference type="Proteomes" id="UP000185783">
    <property type="component" value="Unassembled WGS sequence"/>
</dbReference>
<proteinExistence type="predicted"/>
<comment type="caution">
    <text evidence="2">The sequence shown here is derived from an EMBL/GenBank/DDBJ whole genome shotgun (WGS) entry which is preliminary data.</text>
</comment>
<organism evidence="2 3">
    <name type="scientific">Pseudovibrio exalbescens</name>
    <dbReference type="NCBI Taxonomy" id="197461"/>
    <lineage>
        <taxon>Bacteria</taxon>
        <taxon>Pseudomonadati</taxon>
        <taxon>Pseudomonadota</taxon>
        <taxon>Alphaproteobacteria</taxon>
        <taxon>Hyphomicrobiales</taxon>
        <taxon>Stappiaceae</taxon>
        <taxon>Pseudovibrio</taxon>
    </lineage>
</organism>
<reference evidence="2 3" key="1">
    <citation type="submission" date="2016-03" db="EMBL/GenBank/DDBJ databases">
        <title>Genome sequence of Nesiotobacter sp. nov., a moderately halophilic alphaproteobacterium isolated from the Yellow Sea, China.</title>
        <authorList>
            <person name="Zhang G."/>
            <person name="Zhang R."/>
        </authorList>
    </citation>
    <scope>NUCLEOTIDE SEQUENCE [LARGE SCALE GENOMIC DNA]</scope>
    <source>
        <strain evidence="2 3">WB1-6</strain>
    </source>
</reference>
<evidence type="ECO:0000313" key="3">
    <source>
        <dbReference type="Proteomes" id="UP000185783"/>
    </source>
</evidence>
<feature type="transmembrane region" description="Helical" evidence="1">
    <location>
        <begin position="101"/>
        <end position="125"/>
    </location>
</feature>
<keyword evidence="3" id="KW-1185">Reference proteome</keyword>
<feature type="transmembrane region" description="Helical" evidence="1">
    <location>
        <begin position="264"/>
        <end position="285"/>
    </location>
</feature>
<keyword evidence="1" id="KW-1133">Transmembrane helix</keyword>
<feature type="transmembrane region" description="Helical" evidence="1">
    <location>
        <begin position="180"/>
        <end position="199"/>
    </location>
</feature>
<dbReference type="STRING" id="197461.A3843_07880"/>
<evidence type="ECO:0000256" key="1">
    <source>
        <dbReference type="SAM" id="Phobius"/>
    </source>
</evidence>
<feature type="transmembrane region" description="Helical" evidence="1">
    <location>
        <begin position="43"/>
        <end position="64"/>
    </location>
</feature>
<feature type="transmembrane region" description="Helical" evidence="1">
    <location>
        <begin position="151"/>
        <end position="173"/>
    </location>
</feature>
<evidence type="ECO:0000313" key="2">
    <source>
        <dbReference type="EMBL" id="OKL44688.1"/>
    </source>
</evidence>
<dbReference type="OrthoDB" id="9797308at2"/>
<accession>A0A1U7JJ15</accession>
<dbReference type="EMBL" id="LVVZ01000014">
    <property type="protein sequence ID" value="OKL44688.1"/>
    <property type="molecule type" value="Genomic_DNA"/>
</dbReference>
<feature type="transmembrane region" description="Helical" evidence="1">
    <location>
        <begin position="205"/>
        <end position="223"/>
    </location>
</feature>
<feature type="transmembrane region" description="Helical" evidence="1">
    <location>
        <begin position="70"/>
        <end position="89"/>
    </location>
</feature>